<feature type="transmembrane region" description="Helical" evidence="1">
    <location>
        <begin position="12"/>
        <end position="32"/>
    </location>
</feature>
<evidence type="ECO:0000256" key="1">
    <source>
        <dbReference type="SAM" id="Phobius"/>
    </source>
</evidence>
<reference evidence="2" key="1">
    <citation type="journal article" date="2020" name="Stud. Mycol.">
        <title>101 Dothideomycetes genomes: a test case for predicting lifestyles and emergence of pathogens.</title>
        <authorList>
            <person name="Haridas S."/>
            <person name="Albert R."/>
            <person name="Binder M."/>
            <person name="Bloem J."/>
            <person name="Labutti K."/>
            <person name="Salamov A."/>
            <person name="Andreopoulos B."/>
            <person name="Baker S."/>
            <person name="Barry K."/>
            <person name="Bills G."/>
            <person name="Bluhm B."/>
            <person name="Cannon C."/>
            <person name="Castanera R."/>
            <person name="Culley D."/>
            <person name="Daum C."/>
            <person name="Ezra D."/>
            <person name="Gonzalez J."/>
            <person name="Henrissat B."/>
            <person name="Kuo A."/>
            <person name="Liang C."/>
            <person name="Lipzen A."/>
            <person name="Lutzoni F."/>
            <person name="Magnuson J."/>
            <person name="Mondo S."/>
            <person name="Nolan M."/>
            <person name="Ohm R."/>
            <person name="Pangilinan J."/>
            <person name="Park H.-J."/>
            <person name="Ramirez L."/>
            <person name="Alfaro M."/>
            <person name="Sun H."/>
            <person name="Tritt A."/>
            <person name="Yoshinaga Y."/>
            <person name="Zwiers L.-H."/>
            <person name="Turgeon B."/>
            <person name="Goodwin S."/>
            <person name="Spatafora J."/>
            <person name="Crous P."/>
            <person name="Grigoriev I."/>
        </authorList>
    </citation>
    <scope>NUCLEOTIDE SEQUENCE</scope>
    <source>
        <strain evidence="2">CBS 161.51</strain>
    </source>
</reference>
<sequence length="104" mass="11650">MLLRCGLVMLDCLFQFACFFGCVAASFSYAFWTLLLISINIYTHPVPHTILMKSRRPCAVSATSRWAFWWRMAAASNRTQRPCLQGILKSGISHGVMGGVHVSH</sequence>
<dbReference type="EMBL" id="ML976095">
    <property type="protein sequence ID" value="KAF1938787.1"/>
    <property type="molecule type" value="Genomic_DNA"/>
</dbReference>
<proteinExistence type="predicted"/>
<dbReference type="AlphaFoldDB" id="A0A6A5SNJ2"/>
<protein>
    <submittedName>
        <fullName evidence="2">Uncharacterized protein</fullName>
    </submittedName>
</protein>
<keyword evidence="1" id="KW-0812">Transmembrane</keyword>
<accession>A0A6A5SNJ2</accession>
<evidence type="ECO:0000313" key="3">
    <source>
        <dbReference type="Proteomes" id="UP000800038"/>
    </source>
</evidence>
<evidence type="ECO:0000313" key="2">
    <source>
        <dbReference type="EMBL" id="KAF1938787.1"/>
    </source>
</evidence>
<keyword evidence="3" id="KW-1185">Reference proteome</keyword>
<organism evidence="2 3">
    <name type="scientific">Clathrospora elynae</name>
    <dbReference type="NCBI Taxonomy" id="706981"/>
    <lineage>
        <taxon>Eukaryota</taxon>
        <taxon>Fungi</taxon>
        <taxon>Dikarya</taxon>
        <taxon>Ascomycota</taxon>
        <taxon>Pezizomycotina</taxon>
        <taxon>Dothideomycetes</taxon>
        <taxon>Pleosporomycetidae</taxon>
        <taxon>Pleosporales</taxon>
        <taxon>Diademaceae</taxon>
        <taxon>Clathrospora</taxon>
    </lineage>
</organism>
<keyword evidence="1" id="KW-1133">Transmembrane helix</keyword>
<keyword evidence="1" id="KW-0472">Membrane</keyword>
<dbReference type="Proteomes" id="UP000800038">
    <property type="component" value="Unassembled WGS sequence"/>
</dbReference>
<name>A0A6A5SNJ2_9PLEO</name>
<gene>
    <name evidence="2" type="ORF">EJ02DRAFT_271229</name>
</gene>